<dbReference type="OrthoDB" id="7301376at2"/>
<protein>
    <submittedName>
        <fullName evidence="1">Uncharacterized protein</fullName>
    </submittedName>
</protein>
<comment type="caution">
    <text evidence="1">The sequence shown here is derived from an EMBL/GenBank/DDBJ whole genome shotgun (WGS) entry which is preliminary data.</text>
</comment>
<proteinExistence type="predicted"/>
<dbReference type="RefSeq" id="WP_107992039.1">
    <property type="nucleotide sequence ID" value="NZ_QAYG01000015.1"/>
</dbReference>
<name>A0A2T5UQW3_9HYPH</name>
<keyword evidence="2" id="KW-1185">Reference proteome</keyword>
<dbReference type="AlphaFoldDB" id="A0A2T5UQW3"/>
<gene>
    <name evidence="1" type="ORF">C8N35_11526</name>
</gene>
<accession>A0A2T5UQW3</accession>
<dbReference type="EMBL" id="QAYG01000015">
    <property type="protein sequence ID" value="PTW53906.1"/>
    <property type="molecule type" value="Genomic_DNA"/>
</dbReference>
<reference evidence="1 2" key="1">
    <citation type="submission" date="2018-04" db="EMBL/GenBank/DDBJ databases">
        <title>Genomic Encyclopedia of Archaeal and Bacterial Type Strains, Phase II (KMG-II): from individual species to whole genera.</title>
        <authorList>
            <person name="Goeker M."/>
        </authorList>
    </citation>
    <scope>NUCLEOTIDE SEQUENCE [LARGE SCALE GENOMIC DNA]</scope>
    <source>
        <strain evidence="1 2">DSM 23382</strain>
    </source>
</reference>
<dbReference type="Proteomes" id="UP000244081">
    <property type="component" value="Unassembled WGS sequence"/>
</dbReference>
<organism evidence="1 2">
    <name type="scientific">Breoghania corrubedonensis</name>
    <dbReference type="NCBI Taxonomy" id="665038"/>
    <lineage>
        <taxon>Bacteria</taxon>
        <taxon>Pseudomonadati</taxon>
        <taxon>Pseudomonadota</taxon>
        <taxon>Alphaproteobacteria</taxon>
        <taxon>Hyphomicrobiales</taxon>
        <taxon>Stappiaceae</taxon>
        <taxon>Breoghania</taxon>
    </lineage>
</organism>
<evidence type="ECO:0000313" key="1">
    <source>
        <dbReference type="EMBL" id="PTW53906.1"/>
    </source>
</evidence>
<sequence length="217" mass="23846">MRKIIDIEALVHWTLGDQGVAHEFGEEAYGAGYAASAWEPIERLAQLGTLVDGRGGSRFGSGDIHRDALTIGDAIRSMEPDARGMVICYGITGGRPSWDYRPELRAVIGANGKPALIRERVKGLRGWRDDVVGCELELRPSIEVTREAWARYQAWWMGLAFLQALLRGRLADHEATGPRAPFEPWIGTDAEALVGVVFREHGVRGDTMADAPPRKTA</sequence>
<evidence type="ECO:0000313" key="2">
    <source>
        <dbReference type="Proteomes" id="UP000244081"/>
    </source>
</evidence>